<organism evidence="2 3">
    <name type="scientific">Agrococcus casei LMG 22410</name>
    <dbReference type="NCBI Taxonomy" id="1255656"/>
    <lineage>
        <taxon>Bacteria</taxon>
        <taxon>Bacillati</taxon>
        <taxon>Actinomycetota</taxon>
        <taxon>Actinomycetes</taxon>
        <taxon>Micrococcales</taxon>
        <taxon>Microbacteriaceae</taxon>
        <taxon>Agrococcus</taxon>
    </lineage>
</organism>
<dbReference type="CDD" id="cd05152">
    <property type="entry name" value="MPH2"/>
    <property type="match status" value="1"/>
</dbReference>
<reference evidence="2 3" key="1">
    <citation type="submission" date="2017-02" db="EMBL/GenBank/DDBJ databases">
        <authorList>
            <person name="Peterson S.W."/>
        </authorList>
    </citation>
    <scope>NUCLEOTIDE SEQUENCE [LARGE SCALE GENOMIC DNA]</scope>
    <source>
        <strain evidence="2 3">LMG 22410</strain>
    </source>
</reference>
<dbReference type="GO" id="GO:0016740">
    <property type="term" value="F:transferase activity"/>
    <property type="evidence" value="ECO:0007669"/>
    <property type="project" value="UniProtKB-KW"/>
</dbReference>
<dbReference type="InterPro" id="IPR051678">
    <property type="entry name" value="AGP_Transferase"/>
</dbReference>
<dbReference type="SUPFAM" id="SSF56112">
    <property type="entry name" value="Protein kinase-like (PK-like)"/>
    <property type="match status" value="1"/>
</dbReference>
<name>A0A1R4G756_9MICO</name>
<dbReference type="Pfam" id="PF01636">
    <property type="entry name" value="APH"/>
    <property type="match status" value="1"/>
</dbReference>
<keyword evidence="2" id="KW-0808">Transferase</keyword>
<dbReference type="RefSeq" id="WP_086992310.1">
    <property type="nucleotide sequence ID" value="NZ_FUHU01000038.1"/>
</dbReference>
<proteinExistence type="predicted"/>
<dbReference type="GeneID" id="303173461"/>
<dbReference type="EMBL" id="FUHU01000038">
    <property type="protein sequence ID" value="SJM63986.1"/>
    <property type="molecule type" value="Genomic_DNA"/>
</dbReference>
<gene>
    <name evidence="2" type="ORF">CZ674_09550</name>
</gene>
<dbReference type="AlphaFoldDB" id="A0A1R4G756"/>
<dbReference type="PANTHER" id="PTHR21310">
    <property type="entry name" value="AMINOGLYCOSIDE PHOSPHOTRANSFERASE-RELATED-RELATED"/>
    <property type="match status" value="1"/>
</dbReference>
<dbReference type="Proteomes" id="UP000195787">
    <property type="component" value="Unassembled WGS sequence"/>
</dbReference>
<dbReference type="OrthoDB" id="3806873at2"/>
<accession>A0A1R4G756</accession>
<dbReference type="Gene3D" id="3.90.1200.10">
    <property type="match status" value="1"/>
</dbReference>
<evidence type="ECO:0000313" key="2">
    <source>
        <dbReference type="EMBL" id="SJM63986.1"/>
    </source>
</evidence>
<feature type="domain" description="Aminoglycoside phosphotransferase" evidence="1">
    <location>
        <begin position="26"/>
        <end position="248"/>
    </location>
</feature>
<dbReference type="InterPro" id="IPR002575">
    <property type="entry name" value="Aminoglycoside_PTrfase"/>
</dbReference>
<evidence type="ECO:0000313" key="3">
    <source>
        <dbReference type="Proteomes" id="UP000195787"/>
    </source>
</evidence>
<keyword evidence="3" id="KW-1185">Reference proteome</keyword>
<dbReference type="InterPro" id="IPR011009">
    <property type="entry name" value="Kinase-like_dom_sf"/>
</dbReference>
<evidence type="ECO:0000259" key="1">
    <source>
        <dbReference type="Pfam" id="PF01636"/>
    </source>
</evidence>
<protein>
    <submittedName>
        <fullName evidence="2">Macrolide 2'-phosphotransferase</fullName>
    </submittedName>
</protein>
<dbReference type="PANTHER" id="PTHR21310:SF15">
    <property type="entry name" value="AMINOGLYCOSIDE PHOSPHOTRANSFERASE DOMAIN-CONTAINING PROTEIN"/>
    <property type="match status" value="1"/>
</dbReference>
<sequence>MSQATVLDLAQAHGLNLSADGLGINEAGLDYRVVFAADEEGTDWVLRIPRRADVTEKIADEARILDFVRSRISVAVPDWRVQTPELIAYPLLPGEPGLTLSDEGEPEWHFDIESVDYAASLGRLIGELHSIDTADAAAAGIPTQTADDVRAEWSERLDTVSASFTIASELSERWKAWLGNDRLWPEFTAFTHGELYPAHLLLGGDSRIRSVLDWTTAKVGDPAIDFMYHWMISGPEAFQAALDAYEQTTGRVPAMLAERSAEIVAAGPLNYAAFALISGEQEHADAAAAQLNPQA</sequence>
<dbReference type="Gene3D" id="3.30.200.20">
    <property type="entry name" value="Phosphorylase Kinase, domain 1"/>
    <property type="match status" value="1"/>
</dbReference>